<evidence type="ECO:0000256" key="10">
    <source>
        <dbReference type="ARBA" id="ARBA00084094"/>
    </source>
</evidence>
<evidence type="ECO:0000256" key="5">
    <source>
        <dbReference type="ARBA" id="ARBA00022801"/>
    </source>
</evidence>
<dbReference type="Proteomes" id="UP000299102">
    <property type="component" value="Unassembled WGS sequence"/>
</dbReference>
<keyword evidence="7" id="KW-1015">Disulfide bond</keyword>
<evidence type="ECO:0000256" key="3">
    <source>
        <dbReference type="ARBA" id="ARBA00022656"/>
    </source>
</evidence>
<evidence type="ECO:0000256" key="8">
    <source>
        <dbReference type="ARBA" id="ARBA00023240"/>
    </source>
</evidence>
<feature type="domain" description="Peptidase S1" evidence="13">
    <location>
        <begin position="63"/>
        <end position="341"/>
    </location>
</feature>
<evidence type="ECO:0000256" key="7">
    <source>
        <dbReference type="ARBA" id="ARBA00023157"/>
    </source>
</evidence>
<dbReference type="EMBL" id="BGZK01000256">
    <property type="protein sequence ID" value="GBP32220.1"/>
    <property type="molecule type" value="Genomic_DNA"/>
</dbReference>
<keyword evidence="6 11" id="KW-0720">Serine protease</keyword>
<dbReference type="InterPro" id="IPR033116">
    <property type="entry name" value="TRYPSIN_SER"/>
</dbReference>
<keyword evidence="8" id="KW-1199">Hemostasis impairing toxin</keyword>
<protein>
    <submittedName>
        <fullName evidence="14">Cationic trypsin</fullName>
    </submittedName>
</protein>
<dbReference type="CDD" id="cd00190">
    <property type="entry name" value="Tryp_SPc"/>
    <property type="match status" value="1"/>
</dbReference>
<keyword evidence="15" id="KW-1185">Reference proteome</keyword>
<comment type="subcellular location">
    <subcellularLocation>
        <location evidence="1">Secreted</location>
        <location evidence="1">Extracellular space</location>
    </subcellularLocation>
</comment>
<evidence type="ECO:0000256" key="2">
    <source>
        <dbReference type="ARBA" id="ARBA00007664"/>
    </source>
</evidence>
<keyword evidence="3" id="KW-0800">Toxin</keyword>
<evidence type="ECO:0000256" key="4">
    <source>
        <dbReference type="ARBA" id="ARBA00022670"/>
    </source>
</evidence>
<feature type="signal peptide" evidence="12">
    <location>
        <begin position="1"/>
        <end position="18"/>
    </location>
</feature>
<reference evidence="14 15" key="1">
    <citation type="journal article" date="2019" name="Commun. Biol.">
        <title>The bagworm genome reveals a unique fibroin gene that provides high tensile strength.</title>
        <authorList>
            <person name="Kono N."/>
            <person name="Nakamura H."/>
            <person name="Ohtoshi R."/>
            <person name="Tomita M."/>
            <person name="Numata K."/>
            <person name="Arakawa K."/>
        </authorList>
    </citation>
    <scope>NUCLEOTIDE SEQUENCE [LARGE SCALE GENOMIC DNA]</scope>
</reference>
<dbReference type="InterPro" id="IPR018114">
    <property type="entry name" value="TRYPSIN_HIS"/>
</dbReference>
<evidence type="ECO:0000259" key="13">
    <source>
        <dbReference type="PROSITE" id="PS50240"/>
    </source>
</evidence>
<organism evidence="14 15">
    <name type="scientific">Eumeta variegata</name>
    <name type="common">Bagworm moth</name>
    <name type="synonym">Eumeta japonica</name>
    <dbReference type="NCBI Taxonomy" id="151549"/>
    <lineage>
        <taxon>Eukaryota</taxon>
        <taxon>Metazoa</taxon>
        <taxon>Ecdysozoa</taxon>
        <taxon>Arthropoda</taxon>
        <taxon>Hexapoda</taxon>
        <taxon>Insecta</taxon>
        <taxon>Pterygota</taxon>
        <taxon>Neoptera</taxon>
        <taxon>Endopterygota</taxon>
        <taxon>Lepidoptera</taxon>
        <taxon>Glossata</taxon>
        <taxon>Ditrysia</taxon>
        <taxon>Tineoidea</taxon>
        <taxon>Psychidae</taxon>
        <taxon>Oiketicinae</taxon>
        <taxon>Eumeta</taxon>
    </lineage>
</organism>
<dbReference type="PROSITE" id="PS50240">
    <property type="entry name" value="TRYPSIN_DOM"/>
    <property type="match status" value="1"/>
</dbReference>
<evidence type="ECO:0000256" key="9">
    <source>
        <dbReference type="ARBA" id="ARBA00055534"/>
    </source>
</evidence>
<dbReference type="GO" id="GO:0006508">
    <property type="term" value="P:proteolysis"/>
    <property type="evidence" value="ECO:0007669"/>
    <property type="project" value="UniProtKB-KW"/>
</dbReference>
<dbReference type="SUPFAM" id="SSF50494">
    <property type="entry name" value="Trypsin-like serine proteases"/>
    <property type="match status" value="1"/>
</dbReference>
<comment type="function">
    <text evidence="9">Fibrinolytic activity; shows preferential cleavage of Arg-Gly bonds in all three fibrinogen chains. Contact with the caterpillars causes severe bleeding, due the anticoagulant effect of the protein.</text>
</comment>
<evidence type="ECO:0000256" key="12">
    <source>
        <dbReference type="SAM" id="SignalP"/>
    </source>
</evidence>
<evidence type="ECO:0000256" key="6">
    <source>
        <dbReference type="ARBA" id="ARBA00022825"/>
    </source>
</evidence>
<dbReference type="SMART" id="SM00020">
    <property type="entry name" value="Tryp_SPc"/>
    <property type="match status" value="1"/>
</dbReference>
<dbReference type="PROSITE" id="PS00134">
    <property type="entry name" value="TRYPSIN_HIS"/>
    <property type="match status" value="1"/>
</dbReference>
<dbReference type="STRING" id="151549.A0A4C1V131"/>
<dbReference type="InterPro" id="IPR043504">
    <property type="entry name" value="Peptidase_S1_PA_chymotrypsin"/>
</dbReference>
<dbReference type="InterPro" id="IPR050430">
    <property type="entry name" value="Peptidase_S1"/>
</dbReference>
<evidence type="ECO:0000256" key="11">
    <source>
        <dbReference type="RuleBase" id="RU363034"/>
    </source>
</evidence>
<dbReference type="GO" id="GO:0090729">
    <property type="term" value="F:toxin activity"/>
    <property type="evidence" value="ECO:0007669"/>
    <property type="project" value="UniProtKB-KW"/>
</dbReference>
<keyword evidence="10" id="KW-1205">Fibrinolytic toxin</keyword>
<dbReference type="PROSITE" id="PS00135">
    <property type="entry name" value="TRYPSIN_SER"/>
    <property type="match status" value="1"/>
</dbReference>
<keyword evidence="4 11" id="KW-0645">Protease</keyword>
<dbReference type="PANTHER" id="PTHR24276:SF98">
    <property type="entry name" value="FI18310P1-RELATED"/>
    <property type="match status" value="1"/>
</dbReference>
<accession>A0A4C1V131</accession>
<dbReference type="InterPro" id="IPR001314">
    <property type="entry name" value="Peptidase_S1A"/>
</dbReference>
<evidence type="ECO:0000256" key="1">
    <source>
        <dbReference type="ARBA" id="ARBA00004239"/>
    </source>
</evidence>
<dbReference type="GO" id="GO:0004252">
    <property type="term" value="F:serine-type endopeptidase activity"/>
    <property type="evidence" value="ECO:0007669"/>
    <property type="project" value="InterPro"/>
</dbReference>
<dbReference type="OrthoDB" id="10051896at2759"/>
<dbReference type="GO" id="GO:0005576">
    <property type="term" value="C:extracellular region"/>
    <property type="evidence" value="ECO:0007669"/>
    <property type="project" value="UniProtKB-SubCell"/>
</dbReference>
<dbReference type="InterPro" id="IPR009003">
    <property type="entry name" value="Peptidase_S1_PA"/>
</dbReference>
<dbReference type="PANTHER" id="PTHR24276">
    <property type="entry name" value="POLYSERASE-RELATED"/>
    <property type="match status" value="1"/>
</dbReference>
<dbReference type="Gene3D" id="2.40.10.10">
    <property type="entry name" value="Trypsin-like serine proteases"/>
    <property type="match status" value="1"/>
</dbReference>
<dbReference type="AlphaFoldDB" id="A0A4C1V131"/>
<sequence length="391" mass="43352">MAEVSLLLLSITVRVLYGKSSETGASAEDIRENLPSKQFSLFTDILEENKKYPVLYDLCQSRIFGGSEVTIETIPYQIALKMQNARGSSWNTFCGGSLVTLKYVLTAAHCFVYETGEELSTNMVRAVAGTSNTVSFPRNYAQEHWRRVRSLWVHENYHRWRYTHDIAIIKVDGAFVKTRTTQPIRLHTHDMLFELVPETQCVVSGFGLRNDSVESTKLRMVCVTLRSDSECLSFYTNNYYKPHVHVCAGNPGKDSCQGDSGGPLVCNGVQVGIVSFGSLCGQSPGVYTRVVNYTVIPPHFRLAGGAGATSKIVYVITMVWSFGGSLSFDHHSHDWEAFKVRLTQFCVANGVTDENDKISGVGALFHYGAHRRHNASGVKSGSTRFTRCGSV</sequence>
<evidence type="ECO:0000313" key="15">
    <source>
        <dbReference type="Proteomes" id="UP000299102"/>
    </source>
</evidence>
<dbReference type="InterPro" id="IPR001254">
    <property type="entry name" value="Trypsin_dom"/>
</dbReference>
<gene>
    <name evidence="14" type="ORF">EVAR_27644_1</name>
</gene>
<dbReference type="Pfam" id="PF00089">
    <property type="entry name" value="Trypsin"/>
    <property type="match status" value="1"/>
</dbReference>
<proteinExistence type="inferred from homology"/>
<feature type="chain" id="PRO_5020023904" evidence="12">
    <location>
        <begin position="19"/>
        <end position="391"/>
    </location>
</feature>
<keyword evidence="12" id="KW-0732">Signal</keyword>
<dbReference type="PRINTS" id="PR00722">
    <property type="entry name" value="CHYMOTRYPSIN"/>
</dbReference>
<keyword evidence="5 11" id="KW-0378">Hydrolase</keyword>
<comment type="similarity">
    <text evidence="2">Belongs to the peptidase S1 family.</text>
</comment>
<comment type="caution">
    <text evidence="14">The sequence shown here is derived from an EMBL/GenBank/DDBJ whole genome shotgun (WGS) entry which is preliminary data.</text>
</comment>
<name>A0A4C1V131_EUMVA</name>
<evidence type="ECO:0000313" key="14">
    <source>
        <dbReference type="EMBL" id="GBP32220.1"/>
    </source>
</evidence>
<dbReference type="FunFam" id="2.40.10.10:FF:000068">
    <property type="entry name" value="transmembrane protease serine 2"/>
    <property type="match status" value="1"/>
</dbReference>